<evidence type="ECO:0000313" key="2">
    <source>
        <dbReference type="Proteomes" id="UP000308092"/>
    </source>
</evidence>
<keyword evidence="2" id="KW-1185">Reference proteome</keyword>
<proteinExistence type="predicted"/>
<protein>
    <submittedName>
        <fullName evidence="1">Uncharacterized protein</fullName>
    </submittedName>
</protein>
<dbReference type="Proteomes" id="UP000308092">
    <property type="component" value="Unassembled WGS sequence"/>
</dbReference>
<comment type="caution">
    <text evidence="1">The sequence shown here is derived from an EMBL/GenBank/DDBJ whole genome shotgun (WGS) entry which is preliminary data.</text>
</comment>
<gene>
    <name evidence="1" type="ORF">EYZ11_003260</name>
</gene>
<evidence type="ECO:0000313" key="1">
    <source>
        <dbReference type="EMBL" id="THC97258.1"/>
    </source>
</evidence>
<organism evidence="1 2">
    <name type="scientific">Aspergillus tanneri</name>
    <dbReference type="NCBI Taxonomy" id="1220188"/>
    <lineage>
        <taxon>Eukaryota</taxon>
        <taxon>Fungi</taxon>
        <taxon>Dikarya</taxon>
        <taxon>Ascomycota</taxon>
        <taxon>Pezizomycotina</taxon>
        <taxon>Eurotiomycetes</taxon>
        <taxon>Eurotiomycetidae</taxon>
        <taxon>Eurotiales</taxon>
        <taxon>Aspergillaceae</taxon>
        <taxon>Aspergillus</taxon>
        <taxon>Aspergillus subgen. Circumdati</taxon>
    </lineage>
</organism>
<dbReference type="VEuPathDB" id="FungiDB:EYZ11_003260"/>
<sequence>MSSDVITYSVKEKKDILVLSNFENMEETFDFILFFLQHVLVETFLSASNTRAQGFLAYAMQGLLRFCNLDSAVTQRSRDIQADEKYQRCGCCELEL</sequence>
<accession>A0A4S3JQW0</accession>
<dbReference type="AlphaFoldDB" id="A0A4S3JQW0"/>
<name>A0A4S3JQW0_9EURO</name>
<dbReference type="EMBL" id="SOSA01000081">
    <property type="protein sequence ID" value="THC97258.1"/>
    <property type="molecule type" value="Genomic_DNA"/>
</dbReference>
<dbReference type="STRING" id="1220188.A0A4S3JQW0"/>
<reference evidence="1 2" key="1">
    <citation type="submission" date="2019-03" db="EMBL/GenBank/DDBJ databases">
        <title>The genome sequence of a newly discovered highly antifungal drug resistant Aspergillus species, Aspergillus tanneri NIH 1004.</title>
        <authorList>
            <person name="Mounaud S."/>
            <person name="Singh I."/>
            <person name="Joardar V."/>
            <person name="Pakala S."/>
            <person name="Pakala S."/>
            <person name="Venepally P."/>
            <person name="Hoover J."/>
            <person name="Nierman W."/>
            <person name="Chung J."/>
            <person name="Losada L."/>
        </authorList>
    </citation>
    <scope>NUCLEOTIDE SEQUENCE [LARGE SCALE GENOMIC DNA]</scope>
    <source>
        <strain evidence="1 2">NIH1004</strain>
    </source>
</reference>